<dbReference type="Gene3D" id="3.40.190.10">
    <property type="entry name" value="Periplasmic binding protein-like II"/>
    <property type="match status" value="2"/>
</dbReference>
<dbReference type="SUPFAM" id="SSF53850">
    <property type="entry name" value="Periplasmic binding protein-like II"/>
    <property type="match status" value="1"/>
</dbReference>
<name>A0A7I7M5X5_9MYCO</name>
<keyword evidence="8" id="KW-1185">Reference proteome</keyword>
<dbReference type="Gene3D" id="1.10.10.10">
    <property type="entry name" value="Winged helix-like DNA-binding domain superfamily/Winged helix DNA-binding domain"/>
    <property type="match status" value="1"/>
</dbReference>
<dbReference type="KEGG" id="mpsc:MPSYJ_08170"/>
<dbReference type="InterPro" id="IPR005119">
    <property type="entry name" value="LysR_subst-bd"/>
</dbReference>
<keyword evidence="2" id="KW-0805">Transcription regulation</keyword>
<dbReference type="Pfam" id="PF03466">
    <property type="entry name" value="LysR_substrate"/>
    <property type="match status" value="1"/>
</dbReference>
<evidence type="ECO:0000313" key="8">
    <source>
        <dbReference type="Proteomes" id="UP000466514"/>
    </source>
</evidence>
<dbReference type="EMBL" id="AP022574">
    <property type="protein sequence ID" value="BBX67356.1"/>
    <property type="molecule type" value="Genomic_DNA"/>
</dbReference>
<dbReference type="GO" id="GO:0003677">
    <property type="term" value="F:DNA binding"/>
    <property type="evidence" value="ECO:0007669"/>
    <property type="project" value="UniProtKB-KW"/>
</dbReference>
<dbReference type="GO" id="GO:0003700">
    <property type="term" value="F:DNA-binding transcription factor activity"/>
    <property type="evidence" value="ECO:0007669"/>
    <property type="project" value="InterPro"/>
</dbReference>
<reference evidence="7 8" key="1">
    <citation type="journal article" date="2019" name="Emerg. Microbes Infect.">
        <title>Comprehensive subspecies identification of 175 nontuberculous mycobacteria species based on 7547 genomic profiles.</title>
        <authorList>
            <person name="Matsumoto Y."/>
            <person name="Kinjo T."/>
            <person name="Motooka D."/>
            <person name="Nabeya D."/>
            <person name="Jung N."/>
            <person name="Uechi K."/>
            <person name="Horii T."/>
            <person name="Iida T."/>
            <person name="Fujita J."/>
            <person name="Nakamura S."/>
        </authorList>
    </citation>
    <scope>NUCLEOTIDE SEQUENCE [LARGE SCALE GENOMIC DNA]</scope>
    <source>
        <strain evidence="7 8">JCM 13323</strain>
    </source>
</reference>
<dbReference type="PANTHER" id="PTHR30346:SF0">
    <property type="entry name" value="HCA OPERON TRANSCRIPTIONAL ACTIVATOR HCAR"/>
    <property type="match status" value="1"/>
</dbReference>
<accession>A0A7I7M5X5</accession>
<dbReference type="AlphaFoldDB" id="A0A7I7M5X5"/>
<organism evidence="7 8">
    <name type="scientific">Mycolicibacterium psychrotolerans</name>
    <dbReference type="NCBI Taxonomy" id="216929"/>
    <lineage>
        <taxon>Bacteria</taxon>
        <taxon>Bacillati</taxon>
        <taxon>Actinomycetota</taxon>
        <taxon>Actinomycetes</taxon>
        <taxon>Mycobacteriales</taxon>
        <taxon>Mycobacteriaceae</taxon>
        <taxon>Mycolicibacterium</taxon>
    </lineage>
</organism>
<evidence type="ECO:0000256" key="1">
    <source>
        <dbReference type="ARBA" id="ARBA00009437"/>
    </source>
</evidence>
<evidence type="ECO:0000256" key="2">
    <source>
        <dbReference type="ARBA" id="ARBA00023015"/>
    </source>
</evidence>
<keyword evidence="5" id="KW-0804">Transcription</keyword>
<dbReference type="InterPro" id="IPR000847">
    <property type="entry name" value="LysR_HTH_N"/>
</dbReference>
<evidence type="ECO:0000256" key="5">
    <source>
        <dbReference type="ARBA" id="ARBA00023163"/>
    </source>
</evidence>
<dbReference type="SUPFAM" id="SSF46785">
    <property type="entry name" value="Winged helix' DNA-binding domain"/>
    <property type="match status" value="1"/>
</dbReference>
<comment type="similarity">
    <text evidence="1">Belongs to the LysR transcriptional regulatory family.</text>
</comment>
<dbReference type="GO" id="GO:0032993">
    <property type="term" value="C:protein-DNA complex"/>
    <property type="evidence" value="ECO:0007669"/>
    <property type="project" value="TreeGrafter"/>
</dbReference>
<proteinExistence type="inferred from homology"/>
<evidence type="ECO:0000256" key="4">
    <source>
        <dbReference type="ARBA" id="ARBA00023159"/>
    </source>
</evidence>
<evidence type="ECO:0000259" key="6">
    <source>
        <dbReference type="PROSITE" id="PS50931"/>
    </source>
</evidence>
<evidence type="ECO:0000256" key="3">
    <source>
        <dbReference type="ARBA" id="ARBA00023125"/>
    </source>
</evidence>
<keyword evidence="3" id="KW-0238">DNA-binding</keyword>
<keyword evidence="4" id="KW-0010">Activator</keyword>
<dbReference type="Proteomes" id="UP000466514">
    <property type="component" value="Chromosome"/>
</dbReference>
<dbReference type="PROSITE" id="PS50931">
    <property type="entry name" value="HTH_LYSR"/>
    <property type="match status" value="1"/>
</dbReference>
<feature type="domain" description="HTH lysR-type" evidence="6">
    <location>
        <begin position="1"/>
        <end position="27"/>
    </location>
</feature>
<sequence>MSQGLRRLEKHLGLQLIERTPEGAVLTTDGAALLPRARLIVDDTARLLDDARHLFGSTQGVRWGVIPQLGDELLARCVNGIRSARSSEVTTLTAGSAQLLSDLRRGALQMAVVQHPALVDGLDAGPVVSLTRHVVVPAEHRAAQAVAPRAQMLQDLALATVPREDNLPGHDLLIDRLRRRGLDPKIRAASTHRDVAAAVASGLCFGLATVCSPVHTGTAHRPMLVDEVALRVRIVTSPGVDLADAVYAVDRQLLRADR</sequence>
<dbReference type="InterPro" id="IPR036390">
    <property type="entry name" value="WH_DNA-bd_sf"/>
</dbReference>
<dbReference type="InterPro" id="IPR036388">
    <property type="entry name" value="WH-like_DNA-bd_sf"/>
</dbReference>
<protein>
    <recommendedName>
        <fullName evidence="6">HTH lysR-type domain-containing protein</fullName>
    </recommendedName>
</protein>
<gene>
    <name evidence="7" type="ORF">MPSYJ_08170</name>
</gene>
<evidence type="ECO:0000313" key="7">
    <source>
        <dbReference type="EMBL" id="BBX67356.1"/>
    </source>
</evidence>
<dbReference type="PANTHER" id="PTHR30346">
    <property type="entry name" value="TRANSCRIPTIONAL DUAL REGULATOR HCAR-RELATED"/>
    <property type="match status" value="1"/>
</dbReference>